<name>A0ABN2EMI6_9ACTN</name>
<keyword evidence="1" id="KW-0802">TPR repeat</keyword>
<evidence type="ECO:0000313" key="3">
    <source>
        <dbReference type="Proteomes" id="UP001500064"/>
    </source>
</evidence>
<accession>A0ABN2EMI6</accession>
<dbReference type="RefSeq" id="WP_346101059.1">
    <property type="nucleotide sequence ID" value="NZ_BAAAMU010000001.1"/>
</dbReference>
<evidence type="ECO:0000256" key="1">
    <source>
        <dbReference type="PROSITE-ProRule" id="PRU00339"/>
    </source>
</evidence>
<dbReference type="InterPro" id="IPR011990">
    <property type="entry name" value="TPR-like_helical_dom_sf"/>
</dbReference>
<organism evidence="2 3">
    <name type="scientific">Nonomuraea maheshkhaliensis</name>
    <dbReference type="NCBI Taxonomy" id="419590"/>
    <lineage>
        <taxon>Bacteria</taxon>
        <taxon>Bacillati</taxon>
        <taxon>Actinomycetota</taxon>
        <taxon>Actinomycetes</taxon>
        <taxon>Streptosporangiales</taxon>
        <taxon>Streptosporangiaceae</taxon>
        <taxon>Nonomuraea</taxon>
    </lineage>
</organism>
<dbReference type="PROSITE" id="PS50005">
    <property type="entry name" value="TPR"/>
    <property type="match status" value="1"/>
</dbReference>
<sequence>MLEQPRTPRWAERIRDERRQRGWSQKQLARHLFQAAGEEIALPEFESVVRRIKDHEAGNSRPKDPYPLLYCRVFGMDEAVLFDRDGELVGTLPMSGDLIEHTAWIEQTNVGDSTIAMIDETRYHLTQRHTQTAPAPLLADVLRLHRRVLGLLRGGKQRLHQTRELFRIDAELLAHACILLGDLYDDESAIIHGRAALLSAQEAGACEAAALSAQAKTERWRCRYTVSADAARRGYECSPPTPLRVLLASQEANAASLLGDFDRAREALHRADEAAASVAGDSGVTPWSCPAPRRALYALSVALQASDHTAALRAAAAADDAWAHGAPWVAGTWAQVRFAAGIAYVMMEDLDAAAEQVTPALSLPPEHRLSTITNYLVRMDARLAAPRFRGSDMVTTLREQIKTFNSARALPAPVEEDA</sequence>
<gene>
    <name evidence="2" type="ORF">GCM10009733_003530</name>
</gene>
<dbReference type="InterPro" id="IPR001387">
    <property type="entry name" value="Cro/C1-type_HTH"/>
</dbReference>
<evidence type="ECO:0008006" key="4">
    <source>
        <dbReference type="Google" id="ProtNLM"/>
    </source>
</evidence>
<comment type="caution">
    <text evidence="2">The sequence shown here is derived from an EMBL/GenBank/DDBJ whole genome shotgun (WGS) entry which is preliminary data.</text>
</comment>
<dbReference type="SUPFAM" id="SSF47413">
    <property type="entry name" value="lambda repressor-like DNA-binding domains"/>
    <property type="match status" value="1"/>
</dbReference>
<dbReference type="InterPro" id="IPR010982">
    <property type="entry name" value="Lambda_DNA-bd_dom_sf"/>
</dbReference>
<dbReference type="Gene3D" id="1.10.260.40">
    <property type="entry name" value="lambda repressor-like DNA-binding domains"/>
    <property type="match status" value="1"/>
</dbReference>
<dbReference type="Proteomes" id="UP001500064">
    <property type="component" value="Unassembled WGS sequence"/>
</dbReference>
<dbReference type="CDD" id="cd00093">
    <property type="entry name" value="HTH_XRE"/>
    <property type="match status" value="1"/>
</dbReference>
<dbReference type="EMBL" id="BAAAMU010000001">
    <property type="protein sequence ID" value="GAA1610638.1"/>
    <property type="molecule type" value="Genomic_DNA"/>
</dbReference>
<dbReference type="SUPFAM" id="SSF48452">
    <property type="entry name" value="TPR-like"/>
    <property type="match status" value="1"/>
</dbReference>
<dbReference type="InterPro" id="IPR019734">
    <property type="entry name" value="TPR_rpt"/>
</dbReference>
<feature type="repeat" description="TPR" evidence="1">
    <location>
        <begin position="334"/>
        <end position="367"/>
    </location>
</feature>
<keyword evidence="3" id="KW-1185">Reference proteome</keyword>
<proteinExistence type="predicted"/>
<evidence type="ECO:0000313" key="2">
    <source>
        <dbReference type="EMBL" id="GAA1610638.1"/>
    </source>
</evidence>
<reference evidence="2 3" key="1">
    <citation type="journal article" date="2019" name="Int. J. Syst. Evol. Microbiol.">
        <title>The Global Catalogue of Microorganisms (GCM) 10K type strain sequencing project: providing services to taxonomists for standard genome sequencing and annotation.</title>
        <authorList>
            <consortium name="The Broad Institute Genomics Platform"/>
            <consortium name="The Broad Institute Genome Sequencing Center for Infectious Disease"/>
            <person name="Wu L."/>
            <person name="Ma J."/>
        </authorList>
    </citation>
    <scope>NUCLEOTIDE SEQUENCE [LARGE SCALE GENOMIC DNA]</scope>
    <source>
        <strain evidence="2 3">JCM 13929</strain>
    </source>
</reference>
<protein>
    <recommendedName>
        <fullName evidence="4">XRE family transcriptional regulator</fullName>
    </recommendedName>
</protein>